<evidence type="ECO:0000313" key="3">
    <source>
        <dbReference type="Proteomes" id="UP000271626"/>
    </source>
</evidence>
<dbReference type="RefSeq" id="WP_126195508.1">
    <property type="nucleotide sequence ID" value="NZ_CP085954.1"/>
</dbReference>
<feature type="domain" description="ER-bound oxygenase mpaB/mpaB'/Rubber oxygenase catalytic" evidence="1">
    <location>
        <begin position="26"/>
        <end position="252"/>
    </location>
</feature>
<reference evidence="2 3" key="1">
    <citation type="submission" date="2018-12" db="EMBL/GenBank/DDBJ databases">
        <authorList>
            <consortium name="Pathogen Informatics"/>
        </authorList>
    </citation>
    <scope>NUCLEOTIDE SEQUENCE [LARGE SCALE GENOMIC DNA]</scope>
    <source>
        <strain evidence="2 3">NCTC10741</strain>
    </source>
</reference>
<gene>
    <name evidence="2" type="ORF">NCTC10741_01333</name>
</gene>
<sequence length="294" mass="32833">MINIYRLRRRTPETLDDLVTLAGLSNNAANVVMQLALPGVGHGVQESQVASGRVVDRPLKRARTTTQYLAVALYGSERDRAAYRRAVAAVHAHVHSTEKSPVRYSGNARALQLWVAACLFYYYVDQYQLLYGALDEPTLDRLTADAVTLATGVNLTAEQWPSTWAEFIAYWDSSLDDVAIAPPVRDYLEALANLGFIKEPLGPVGVVLAGLLGRPFRFFTRGTVHPRIREAMGWTWSDSEQRRLELLMRVVRVADRFYPASLLYRGHLVDLRVRLALGLDPLGRTRLDEGARAA</sequence>
<dbReference type="PANTHER" id="PTHR36151:SF3">
    <property type="entry name" value="ER-BOUND OXYGENASE MPAB_MPAB'_RUBBER OXYGENASE CATALYTIC DOMAIN-CONTAINING PROTEIN"/>
    <property type="match status" value="1"/>
</dbReference>
<dbReference type="PANTHER" id="PTHR36151">
    <property type="entry name" value="BLR2777 PROTEIN"/>
    <property type="match status" value="1"/>
</dbReference>
<evidence type="ECO:0000313" key="2">
    <source>
        <dbReference type="EMBL" id="VDR38218.1"/>
    </source>
</evidence>
<dbReference type="InterPro" id="IPR018713">
    <property type="entry name" value="MPAB/Lcp_cat_dom"/>
</dbReference>
<dbReference type="AlphaFoldDB" id="A0A3P8KEI6"/>
<proteinExistence type="predicted"/>
<organism evidence="2 3">
    <name type="scientific">Tsukamurella paurometabola</name>
    <name type="common">Corynebacterium paurometabolum</name>
    <dbReference type="NCBI Taxonomy" id="2061"/>
    <lineage>
        <taxon>Bacteria</taxon>
        <taxon>Bacillati</taxon>
        <taxon>Actinomycetota</taxon>
        <taxon>Actinomycetes</taxon>
        <taxon>Mycobacteriales</taxon>
        <taxon>Tsukamurellaceae</taxon>
        <taxon>Tsukamurella</taxon>
    </lineage>
</organism>
<dbReference type="Proteomes" id="UP000271626">
    <property type="component" value="Chromosome"/>
</dbReference>
<dbReference type="OrthoDB" id="3422701at2"/>
<protein>
    <submittedName>
        <fullName evidence="2">Uncharacterized protein conserved in bacteria</fullName>
    </submittedName>
</protein>
<evidence type="ECO:0000259" key="1">
    <source>
        <dbReference type="Pfam" id="PF09995"/>
    </source>
</evidence>
<dbReference type="Pfam" id="PF09995">
    <property type="entry name" value="MPAB_Lcp_cat"/>
    <property type="match status" value="1"/>
</dbReference>
<dbReference type="EMBL" id="LR131273">
    <property type="protein sequence ID" value="VDR38218.1"/>
    <property type="molecule type" value="Genomic_DNA"/>
</dbReference>
<dbReference type="GO" id="GO:0016491">
    <property type="term" value="F:oxidoreductase activity"/>
    <property type="evidence" value="ECO:0007669"/>
    <property type="project" value="InterPro"/>
</dbReference>
<accession>A0A3P8KEI6</accession>
<name>A0A3P8KEI6_TSUPA</name>